<name>A7AMK5_BABBO</name>
<dbReference type="OMA" id="NMCLSID"/>
<dbReference type="VEuPathDB" id="PiroplasmaDB:BBOV_III002220"/>
<dbReference type="EMBL" id="AAXT01000001">
    <property type="protein sequence ID" value="EDO07789.1"/>
    <property type="molecule type" value="Genomic_DNA"/>
</dbReference>
<comment type="caution">
    <text evidence="1">The sequence shown here is derived from an EMBL/GenBank/DDBJ whole genome shotgun (WGS) entry which is preliminary data.</text>
</comment>
<dbReference type="FunCoup" id="A7AMK5">
    <property type="interactions" value="3"/>
</dbReference>
<evidence type="ECO:0000313" key="2">
    <source>
        <dbReference type="Proteomes" id="UP000002173"/>
    </source>
</evidence>
<dbReference type="eggNOG" id="ENOG502SPYS">
    <property type="taxonomic scope" value="Eukaryota"/>
</dbReference>
<dbReference type="AlphaFoldDB" id="A7AMK5"/>
<sequence length="151" mass="17575">MGKGAVHVERAPPLETRNMLHTDRAVRNPYLPLIDTLLRKYPHLRFEGCYNPANQWQKGLDNYTADHPVMQFVGNQLHLMNRGMSQKEAFEKTERMFYKRRMESEADIKVAMALGVDEHAAPKYTTGYAYVHAKIAQERGMFLTHVRDELR</sequence>
<keyword evidence="2" id="KW-1185">Reference proteome</keyword>
<accession>A7AMK5</accession>
<reference evidence="1 2" key="1">
    <citation type="journal article" date="2007" name="PLoS Pathog.">
        <title>Genome sequence of Babesia bovis and comparative analysis of apicomplexan hemoprotozoa.</title>
        <authorList>
            <person name="Brayton K.A."/>
            <person name="Lau A.O.T."/>
            <person name="Herndon D.R."/>
            <person name="Hannick L."/>
            <person name="Kappmeyer L.S."/>
            <person name="Berens S.J."/>
            <person name="Bidwell S.L."/>
            <person name="Brown W.C."/>
            <person name="Crabtree J."/>
            <person name="Fadrosh D."/>
            <person name="Feldblum T."/>
            <person name="Forberger H.A."/>
            <person name="Haas B.J."/>
            <person name="Howell J.M."/>
            <person name="Khouri H."/>
            <person name="Koo H."/>
            <person name="Mann D.J."/>
            <person name="Norimine J."/>
            <person name="Paulsen I.T."/>
            <person name="Radune D."/>
            <person name="Ren Q."/>
            <person name="Smith R.K. Jr."/>
            <person name="Suarez C.E."/>
            <person name="White O."/>
            <person name="Wortman J.R."/>
            <person name="Knowles D.P. Jr."/>
            <person name="McElwain T.F."/>
            <person name="Nene V.M."/>
        </authorList>
    </citation>
    <scope>NUCLEOTIDE SEQUENCE [LARGE SCALE GENOMIC DNA]</scope>
    <source>
        <strain evidence="1">T2Bo</strain>
    </source>
</reference>
<gene>
    <name evidence="1" type="ORF">BBOV_III002220</name>
</gene>
<organism evidence="1 2">
    <name type="scientific">Babesia bovis</name>
    <dbReference type="NCBI Taxonomy" id="5865"/>
    <lineage>
        <taxon>Eukaryota</taxon>
        <taxon>Sar</taxon>
        <taxon>Alveolata</taxon>
        <taxon>Apicomplexa</taxon>
        <taxon>Aconoidasida</taxon>
        <taxon>Piroplasmida</taxon>
        <taxon>Babesiidae</taxon>
        <taxon>Babesia</taxon>
    </lineage>
</organism>
<proteinExistence type="predicted"/>
<evidence type="ECO:0000313" key="1">
    <source>
        <dbReference type="EMBL" id="EDO07789.1"/>
    </source>
</evidence>
<dbReference type="InParanoid" id="A7AMK5"/>
<protein>
    <submittedName>
        <fullName evidence="1">Uncharacterized protein</fullName>
    </submittedName>
</protein>
<dbReference type="Proteomes" id="UP000002173">
    <property type="component" value="Chromosome 3"/>
</dbReference>